<protein>
    <submittedName>
        <fullName evidence="3">Uncharacterized protein</fullName>
    </submittedName>
</protein>
<proteinExistence type="predicted"/>
<evidence type="ECO:0000256" key="2">
    <source>
        <dbReference type="SAM" id="Phobius"/>
    </source>
</evidence>
<keyword evidence="2" id="KW-1133">Transmembrane helix</keyword>
<dbReference type="AlphaFoldDB" id="V2XG43"/>
<feature type="compositionally biased region" description="Low complexity" evidence="1">
    <location>
        <begin position="106"/>
        <end position="117"/>
    </location>
</feature>
<organism evidence="3 4">
    <name type="scientific">Moniliophthora roreri (strain MCA 2997)</name>
    <name type="common">Cocoa frosty pod rot fungus</name>
    <name type="synonym">Crinipellis roreri</name>
    <dbReference type="NCBI Taxonomy" id="1381753"/>
    <lineage>
        <taxon>Eukaryota</taxon>
        <taxon>Fungi</taxon>
        <taxon>Dikarya</taxon>
        <taxon>Basidiomycota</taxon>
        <taxon>Agaricomycotina</taxon>
        <taxon>Agaricomycetes</taxon>
        <taxon>Agaricomycetidae</taxon>
        <taxon>Agaricales</taxon>
        <taxon>Marasmiineae</taxon>
        <taxon>Marasmiaceae</taxon>
        <taxon>Moniliophthora</taxon>
    </lineage>
</organism>
<dbReference type="HOGENOM" id="CLU_156014_0_0_1"/>
<name>V2XG43_MONRO</name>
<feature type="region of interest" description="Disordered" evidence="1">
    <location>
        <begin position="100"/>
        <end position="148"/>
    </location>
</feature>
<keyword evidence="4" id="KW-1185">Reference proteome</keyword>
<keyword evidence="2" id="KW-0472">Membrane</keyword>
<gene>
    <name evidence="3" type="ORF">Moror_10517</name>
</gene>
<dbReference type="OrthoDB" id="2505950at2759"/>
<dbReference type="KEGG" id="mrr:Moror_10517"/>
<accession>V2XG43</accession>
<dbReference type="EMBL" id="AWSO01000319">
    <property type="protein sequence ID" value="ESK91791.1"/>
    <property type="molecule type" value="Genomic_DNA"/>
</dbReference>
<feature type="compositionally biased region" description="Low complexity" evidence="1">
    <location>
        <begin position="126"/>
        <end position="135"/>
    </location>
</feature>
<keyword evidence="2" id="KW-0812">Transmembrane</keyword>
<evidence type="ECO:0000313" key="4">
    <source>
        <dbReference type="Proteomes" id="UP000017559"/>
    </source>
</evidence>
<evidence type="ECO:0000256" key="1">
    <source>
        <dbReference type="SAM" id="MobiDB-lite"/>
    </source>
</evidence>
<comment type="caution">
    <text evidence="3">The sequence shown here is derived from an EMBL/GenBank/DDBJ whole genome shotgun (WGS) entry which is preliminary data.</text>
</comment>
<evidence type="ECO:0000313" key="3">
    <source>
        <dbReference type="EMBL" id="ESK91791.1"/>
    </source>
</evidence>
<feature type="transmembrane region" description="Helical" evidence="2">
    <location>
        <begin position="31"/>
        <end position="50"/>
    </location>
</feature>
<reference evidence="3 4" key="1">
    <citation type="journal article" date="2014" name="BMC Genomics">
        <title>Genome and secretome analysis of the hemibiotrophic fungal pathogen, Moniliophthora roreri, which causes frosty pod rot disease of cacao: mechanisms of the biotrophic and necrotrophic phases.</title>
        <authorList>
            <person name="Meinhardt L.W."/>
            <person name="Costa G.G.L."/>
            <person name="Thomazella D.P.T."/>
            <person name="Teixeira P.J.P.L."/>
            <person name="Carazzolle M.F."/>
            <person name="Schuster S.C."/>
            <person name="Carlson J.E."/>
            <person name="Guiltinan M.J."/>
            <person name="Mieczkowski P."/>
            <person name="Farmer A."/>
            <person name="Ramaraj T."/>
            <person name="Crozier J."/>
            <person name="Davis R.E."/>
            <person name="Shao J."/>
            <person name="Melnick R.L."/>
            <person name="Pereira G.A.G."/>
            <person name="Bailey B.A."/>
        </authorList>
    </citation>
    <scope>NUCLEOTIDE SEQUENCE [LARGE SCALE GENOMIC DNA]</scope>
    <source>
        <strain evidence="3 4">MCA 2997</strain>
    </source>
</reference>
<dbReference type="Proteomes" id="UP000017559">
    <property type="component" value="Unassembled WGS sequence"/>
</dbReference>
<sequence length="148" mass="16149">MANWFDIVSFLAVGVLNVGGSRDLTLGWLEQTAVFFGAVIYGIVFVIRSVTESLESTKEKLKEKGYDISAGGVKVKTQKRFNREDYVDATQRQFVKAMEASSFRKGGAQSGSPGSSPKLEPPALLSRSSSSNSTSSDKKNLFGRKKKE</sequence>